<proteinExistence type="predicted"/>
<protein>
    <recommendedName>
        <fullName evidence="4">Rz protein</fullName>
    </recommendedName>
</protein>
<gene>
    <name evidence="2" type="ORF">PCA31118_04664</name>
</gene>
<evidence type="ECO:0000313" key="2">
    <source>
        <dbReference type="EMBL" id="VVE74026.1"/>
    </source>
</evidence>
<dbReference type="AlphaFoldDB" id="A0A5E5ALS0"/>
<dbReference type="Proteomes" id="UP000414136">
    <property type="component" value="Unassembled WGS sequence"/>
</dbReference>
<organism evidence="2 3">
    <name type="scientific">Pandoraea captiosa</name>
    <dbReference type="NCBI Taxonomy" id="2508302"/>
    <lineage>
        <taxon>Bacteria</taxon>
        <taxon>Pseudomonadati</taxon>
        <taxon>Pseudomonadota</taxon>
        <taxon>Betaproteobacteria</taxon>
        <taxon>Burkholderiales</taxon>
        <taxon>Burkholderiaceae</taxon>
        <taxon>Pandoraea</taxon>
    </lineage>
</organism>
<dbReference type="OrthoDB" id="9928712at2"/>
<dbReference type="RefSeq" id="WP_150627332.1">
    <property type="nucleotide sequence ID" value="NZ_CABPSQ010000013.1"/>
</dbReference>
<dbReference type="EMBL" id="CABPSQ010000013">
    <property type="protein sequence ID" value="VVE74026.1"/>
    <property type="molecule type" value="Genomic_DNA"/>
</dbReference>
<accession>A0A5E5ALS0</accession>
<feature type="region of interest" description="Disordered" evidence="1">
    <location>
        <begin position="64"/>
        <end position="99"/>
    </location>
</feature>
<feature type="compositionally biased region" description="Basic and acidic residues" evidence="1">
    <location>
        <begin position="87"/>
        <end position="99"/>
    </location>
</feature>
<sequence>MTIITLLLKFGPWALGLLGVLFGMFRHQQAKTATAEAGQKVAEAEQAKAHNDAALAAANQAGVQTGADNAKVRRDEDATAAGLPAGDADRVLHDEWGRG</sequence>
<keyword evidence="3" id="KW-1185">Reference proteome</keyword>
<evidence type="ECO:0000256" key="1">
    <source>
        <dbReference type="SAM" id="MobiDB-lite"/>
    </source>
</evidence>
<evidence type="ECO:0008006" key="4">
    <source>
        <dbReference type="Google" id="ProtNLM"/>
    </source>
</evidence>
<reference evidence="2 3" key="1">
    <citation type="submission" date="2019-08" db="EMBL/GenBank/DDBJ databases">
        <authorList>
            <person name="Peeters C."/>
        </authorList>
    </citation>
    <scope>NUCLEOTIDE SEQUENCE [LARGE SCALE GENOMIC DNA]</scope>
    <source>
        <strain evidence="2 3">LMG 31118</strain>
    </source>
</reference>
<evidence type="ECO:0000313" key="3">
    <source>
        <dbReference type="Proteomes" id="UP000414136"/>
    </source>
</evidence>
<name>A0A5E5ALS0_9BURK</name>